<reference evidence="2 3" key="1">
    <citation type="submission" date="2014-04" db="EMBL/GenBank/DDBJ databases">
        <authorList>
            <consortium name="DOE Joint Genome Institute"/>
            <person name="Kuo A."/>
            <person name="Kohler A."/>
            <person name="Nagy L.G."/>
            <person name="Floudas D."/>
            <person name="Copeland A."/>
            <person name="Barry K.W."/>
            <person name="Cichocki N."/>
            <person name="Veneault-Fourrey C."/>
            <person name="LaButti K."/>
            <person name="Lindquist E.A."/>
            <person name="Lipzen A."/>
            <person name="Lundell T."/>
            <person name="Morin E."/>
            <person name="Murat C."/>
            <person name="Sun H."/>
            <person name="Tunlid A."/>
            <person name="Henrissat B."/>
            <person name="Grigoriev I.V."/>
            <person name="Hibbett D.S."/>
            <person name="Martin F."/>
            <person name="Nordberg H.P."/>
            <person name="Cantor M.N."/>
            <person name="Hua S.X."/>
        </authorList>
    </citation>
    <scope>NUCLEOTIDE SEQUENCE [LARGE SCALE GENOMIC DNA]</scope>
    <source>
        <strain evidence="2 3">Foug A</strain>
    </source>
</reference>
<evidence type="ECO:0000313" key="2">
    <source>
        <dbReference type="EMBL" id="KIM50041.1"/>
    </source>
</evidence>
<sequence length="61" mass="6516">MLLQQGETLPPQHHGLHPSPPPPGSSSSTFAVEPNNKGVHHTQHLPELNPSLTATMPNLNP</sequence>
<proteinExistence type="predicted"/>
<feature type="region of interest" description="Disordered" evidence="1">
    <location>
        <begin position="1"/>
        <end position="61"/>
    </location>
</feature>
<organism evidence="2 3">
    <name type="scientific">Scleroderma citrinum Foug A</name>
    <dbReference type="NCBI Taxonomy" id="1036808"/>
    <lineage>
        <taxon>Eukaryota</taxon>
        <taxon>Fungi</taxon>
        <taxon>Dikarya</taxon>
        <taxon>Basidiomycota</taxon>
        <taxon>Agaricomycotina</taxon>
        <taxon>Agaricomycetes</taxon>
        <taxon>Agaricomycetidae</taxon>
        <taxon>Boletales</taxon>
        <taxon>Sclerodermatineae</taxon>
        <taxon>Sclerodermataceae</taxon>
        <taxon>Scleroderma</taxon>
    </lineage>
</organism>
<gene>
    <name evidence="2" type="ORF">SCLCIDRAFT_34735</name>
</gene>
<protein>
    <submittedName>
        <fullName evidence="2">Uncharacterized protein</fullName>
    </submittedName>
</protein>
<evidence type="ECO:0000256" key="1">
    <source>
        <dbReference type="SAM" id="MobiDB-lite"/>
    </source>
</evidence>
<feature type="compositionally biased region" description="Polar residues" evidence="1">
    <location>
        <begin position="50"/>
        <end position="61"/>
    </location>
</feature>
<keyword evidence="3" id="KW-1185">Reference proteome</keyword>
<dbReference type="AlphaFoldDB" id="A0A0C3D1P1"/>
<dbReference type="InParanoid" id="A0A0C3D1P1"/>
<dbReference type="Proteomes" id="UP000053989">
    <property type="component" value="Unassembled WGS sequence"/>
</dbReference>
<reference evidence="3" key="2">
    <citation type="submission" date="2015-01" db="EMBL/GenBank/DDBJ databases">
        <title>Evolutionary Origins and Diversification of the Mycorrhizal Mutualists.</title>
        <authorList>
            <consortium name="DOE Joint Genome Institute"/>
            <consortium name="Mycorrhizal Genomics Consortium"/>
            <person name="Kohler A."/>
            <person name="Kuo A."/>
            <person name="Nagy L.G."/>
            <person name="Floudas D."/>
            <person name="Copeland A."/>
            <person name="Barry K.W."/>
            <person name="Cichocki N."/>
            <person name="Veneault-Fourrey C."/>
            <person name="LaButti K."/>
            <person name="Lindquist E.A."/>
            <person name="Lipzen A."/>
            <person name="Lundell T."/>
            <person name="Morin E."/>
            <person name="Murat C."/>
            <person name="Riley R."/>
            <person name="Ohm R."/>
            <person name="Sun H."/>
            <person name="Tunlid A."/>
            <person name="Henrissat B."/>
            <person name="Grigoriev I.V."/>
            <person name="Hibbett D.S."/>
            <person name="Martin F."/>
        </authorList>
    </citation>
    <scope>NUCLEOTIDE SEQUENCE [LARGE SCALE GENOMIC DNA]</scope>
    <source>
        <strain evidence="3">Foug A</strain>
    </source>
</reference>
<dbReference type="HOGENOM" id="CLU_2924051_0_0_1"/>
<name>A0A0C3D1P1_9AGAM</name>
<evidence type="ECO:0000313" key="3">
    <source>
        <dbReference type="Proteomes" id="UP000053989"/>
    </source>
</evidence>
<accession>A0A0C3D1P1</accession>
<dbReference type="EMBL" id="KN822790">
    <property type="protein sequence ID" value="KIM50041.1"/>
    <property type="molecule type" value="Genomic_DNA"/>
</dbReference>